<evidence type="ECO:0000256" key="8">
    <source>
        <dbReference type="ARBA" id="ARBA00022989"/>
    </source>
</evidence>
<dbReference type="GO" id="GO:0016020">
    <property type="term" value="C:membrane"/>
    <property type="evidence" value="ECO:0007669"/>
    <property type="project" value="UniProtKB-SubCell"/>
</dbReference>
<evidence type="ECO:0000256" key="3">
    <source>
        <dbReference type="ARBA" id="ARBA00004685"/>
    </source>
</evidence>
<protein>
    <recommendedName>
        <fullName evidence="16">Cytochrome P450</fullName>
    </recommendedName>
</protein>
<evidence type="ECO:0000256" key="13">
    <source>
        <dbReference type="PIRSR" id="PIRSR602403-1"/>
    </source>
</evidence>
<evidence type="ECO:0000313" key="15">
    <source>
        <dbReference type="Proteomes" id="UP001140560"/>
    </source>
</evidence>
<evidence type="ECO:0000256" key="1">
    <source>
        <dbReference type="ARBA" id="ARBA00001971"/>
    </source>
</evidence>
<comment type="pathway">
    <text evidence="3">Mycotoxin biosynthesis.</text>
</comment>
<keyword evidence="7 13" id="KW-0479">Metal-binding</keyword>
<keyword evidence="5 13" id="KW-0349">Heme</keyword>
<keyword evidence="8" id="KW-1133">Transmembrane helix</keyword>
<evidence type="ECO:0000256" key="10">
    <source>
        <dbReference type="ARBA" id="ARBA00023004"/>
    </source>
</evidence>
<dbReference type="InterPro" id="IPR001128">
    <property type="entry name" value="Cyt_P450"/>
</dbReference>
<evidence type="ECO:0000256" key="9">
    <source>
        <dbReference type="ARBA" id="ARBA00023002"/>
    </source>
</evidence>
<evidence type="ECO:0000256" key="12">
    <source>
        <dbReference type="ARBA" id="ARBA00023136"/>
    </source>
</evidence>
<evidence type="ECO:0000256" key="4">
    <source>
        <dbReference type="ARBA" id="ARBA00010617"/>
    </source>
</evidence>
<accession>A0A9W9CLI6</accession>
<dbReference type="InterPro" id="IPR002403">
    <property type="entry name" value="Cyt_P450_E_grp-IV"/>
</dbReference>
<comment type="similarity">
    <text evidence="4">Belongs to the cytochrome P450 family.</text>
</comment>
<evidence type="ECO:0000256" key="11">
    <source>
        <dbReference type="ARBA" id="ARBA00023033"/>
    </source>
</evidence>
<feature type="binding site" description="axial binding residue" evidence="13">
    <location>
        <position position="466"/>
    </location>
    <ligand>
        <name>heme</name>
        <dbReference type="ChEBI" id="CHEBI:30413"/>
    </ligand>
    <ligandPart>
        <name>Fe</name>
        <dbReference type="ChEBI" id="CHEBI:18248"/>
    </ligandPart>
</feature>
<dbReference type="SUPFAM" id="SSF48264">
    <property type="entry name" value="Cytochrome P450"/>
    <property type="match status" value="1"/>
</dbReference>
<keyword evidence="9" id="KW-0560">Oxidoreductase</keyword>
<evidence type="ECO:0008006" key="16">
    <source>
        <dbReference type="Google" id="ProtNLM"/>
    </source>
</evidence>
<proteinExistence type="inferred from homology"/>
<comment type="subcellular location">
    <subcellularLocation>
        <location evidence="2">Membrane</location>
    </subcellularLocation>
</comment>
<dbReference type="Pfam" id="PF00067">
    <property type="entry name" value="p450"/>
    <property type="match status" value="1"/>
</dbReference>
<keyword evidence="6" id="KW-0812">Transmembrane</keyword>
<reference evidence="14" key="1">
    <citation type="submission" date="2022-10" db="EMBL/GenBank/DDBJ databases">
        <title>Tapping the CABI collections for fungal endophytes: first genome assemblies for Collariella, Neodidymelliopsis, Ascochyta clinopodiicola, Didymella pomorum, Didymosphaeria variabile, Neocosmospora piperis and Neocucurbitaria cava.</title>
        <authorList>
            <person name="Hill R."/>
        </authorList>
    </citation>
    <scope>NUCLEOTIDE SEQUENCE</scope>
    <source>
        <strain evidence="14">IMI 356814</strain>
    </source>
</reference>
<gene>
    <name evidence="14" type="ORF">N0V83_006730</name>
</gene>
<keyword evidence="11" id="KW-0503">Monooxygenase</keyword>
<evidence type="ECO:0000256" key="5">
    <source>
        <dbReference type="ARBA" id="ARBA00022617"/>
    </source>
</evidence>
<dbReference type="OrthoDB" id="1844152at2759"/>
<evidence type="ECO:0000313" key="14">
    <source>
        <dbReference type="EMBL" id="KAJ4368373.1"/>
    </source>
</evidence>
<dbReference type="AlphaFoldDB" id="A0A9W9CLI6"/>
<comment type="cofactor">
    <cofactor evidence="1 13">
        <name>heme</name>
        <dbReference type="ChEBI" id="CHEBI:30413"/>
    </cofactor>
</comment>
<dbReference type="GO" id="GO:0004497">
    <property type="term" value="F:monooxygenase activity"/>
    <property type="evidence" value="ECO:0007669"/>
    <property type="project" value="UniProtKB-KW"/>
</dbReference>
<dbReference type="GO" id="GO:0020037">
    <property type="term" value="F:heme binding"/>
    <property type="evidence" value="ECO:0007669"/>
    <property type="project" value="InterPro"/>
</dbReference>
<dbReference type="Proteomes" id="UP001140560">
    <property type="component" value="Unassembled WGS sequence"/>
</dbReference>
<organism evidence="14 15">
    <name type="scientific">Neocucurbitaria cava</name>
    <dbReference type="NCBI Taxonomy" id="798079"/>
    <lineage>
        <taxon>Eukaryota</taxon>
        <taxon>Fungi</taxon>
        <taxon>Dikarya</taxon>
        <taxon>Ascomycota</taxon>
        <taxon>Pezizomycotina</taxon>
        <taxon>Dothideomycetes</taxon>
        <taxon>Pleosporomycetidae</taxon>
        <taxon>Pleosporales</taxon>
        <taxon>Pleosporineae</taxon>
        <taxon>Cucurbitariaceae</taxon>
        <taxon>Neocucurbitaria</taxon>
    </lineage>
</organism>
<keyword evidence="15" id="KW-1185">Reference proteome</keyword>
<dbReference type="PANTHER" id="PTHR46206:SF5">
    <property type="entry name" value="P450, PUTATIVE (EUROFUNG)-RELATED"/>
    <property type="match status" value="1"/>
</dbReference>
<dbReference type="InterPro" id="IPR036396">
    <property type="entry name" value="Cyt_P450_sf"/>
</dbReference>
<dbReference type="GO" id="GO:0016705">
    <property type="term" value="F:oxidoreductase activity, acting on paired donors, with incorporation or reduction of molecular oxygen"/>
    <property type="evidence" value="ECO:0007669"/>
    <property type="project" value="InterPro"/>
</dbReference>
<dbReference type="CDD" id="cd11041">
    <property type="entry name" value="CYP503A1-like"/>
    <property type="match status" value="1"/>
</dbReference>
<comment type="caution">
    <text evidence="14">The sequence shown here is derived from an EMBL/GenBank/DDBJ whole genome shotgun (WGS) entry which is preliminary data.</text>
</comment>
<sequence length="521" mass="58525">MITVGMDVFSTPFPVVEALGCALGGALVTLICCYQTISLPRGPLSWIVDLYLRWKFLLCGAPMMSEAYTKAKGGAFSVAGPDHDHVFISSKQHLKEIQRAKKDELSFFAATRQMFQPAYTMLGHNWLDERGAEGIGYVKAVGTLLPERMRDIMPNMRVNIKRSFDREFSRVQSASDGSKALPAPALIKKVMCDLNGYAFFGDELAQNEVFMKNVLEYNELVVIAAEVLRITPNFMKNWVGTFFKNQGGIQATVFTMINEVVERRLQEKADREAGLISTPAPSDLVTWIIDTAPKELNWTARRVTYEVIAIWFGSVHALSATTSYALYDLCLYKEYLSPLRDELSSAEFSKFMQTTQGLPLLDSFIKESTRHNPMEAMSGRRQALKDFYYSDGTKVAKGAWTVVPAKAILHDDQYFPDALRFSGFRFVSESAVVPEGVRKALQPEGPSKLTDISPHYHSWGIGGVVCPGRFYASVAMKLVLEHIMVNYEVELVDERAERASIWRSYVLPAERTQVRFTPRCA</sequence>
<name>A0A9W9CLI6_9PLEO</name>
<evidence type="ECO:0000256" key="6">
    <source>
        <dbReference type="ARBA" id="ARBA00022692"/>
    </source>
</evidence>
<dbReference type="GO" id="GO:0005506">
    <property type="term" value="F:iron ion binding"/>
    <property type="evidence" value="ECO:0007669"/>
    <property type="project" value="InterPro"/>
</dbReference>
<dbReference type="Gene3D" id="1.10.630.10">
    <property type="entry name" value="Cytochrome P450"/>
    <property type="match status" value="1"/>
</dbReference>
<evidence type="ECO:0000256" key="7">
    <source>
        <dbReference type="ARBA" id="ARBA00022723"/>
    </source>
</evidence>
<evidence type="ECO:0000256" key="2">
    <source>
        <dbReference type="ARBA" id="ARBA00004370"/>
    </source>
</evidence>
<dbReference type="PRINTS" id="PR00465">
    <property type="entry name" value="EP450IV"/>
</dbReference>
<keyword evidence="12" id="KW-0472">Membrane</keyword>
<dbReference type="EMBL" id="JAPEUY010000011">
    <property type="protein sequence ID" value="KAJ4368373.1"/>
    <property type="molecule type" value="Genomic_DNA"/>
</dbReference>
<dbReference type="PANTHER" id="PTHR46206">
    <property type="entry name" value="CYTOCHROME P450"/>
    <property type="match status" value="1"/>
</dbReference>
<keyword evidence="10 13" id="KW-0408">Iron</keyword>